<protein>
    <submittedName>
        <fullName evidence="2">Uncharacterized protein</fullName>
    </submittedName>
</protein>
<dbReference type="InterPro" id="IPR002110">
    <property type="entry name" value="Ankyrin_rpt"/>
</dbReference>
<keyword evidence="1" id="KW-0040">ANK repeat</keyword>
<name>V4LYU1_EUTSA</name>
<reference evidence="2 3" key="1">
    <citation type="journal article" date="2013" name="Front. Plant Sci.">
        <title>The Reference Genome of the Halophytic Plant Eutrema salsugineum.</title>
        <authorList>
            <person name="Yang R."/>
            <person name="Jarvis D.E."/>
            <person name="Chen H."/>
            <person name="Beilstein M.A."/>
            <person name="Grimwood J."/>
            <person name="Jenkins J."/>
            <person name="Shu S."/>
            <person name="Prochnik S."/>
            <person name="Xin M."/>
            <person name="Ma C."/>
            <person name="Schmutz J."/>
            <person name="Wing R.A."/>
            <person name="Mitchell-Olds T."/>
            <person name="Schumaker K.S."/>
            <person name="Wang X."/>
        </authorList>
    </citation>
    <scope>NUCLEOTIDE SEQUENCE [LARGE SCALE GENOMIC DNA]</scope>
</reference>
<proteinExistence type="predicted"/>
<dbReference type="Proteomes" id="UP000030689">
    <property type="component" value="Unassembled WGS sequence"/>
</dbReference>
<keyword evidence="3" id="KW-1185">Reference proteome</keyword>
<organism evidence="2 3">
    <name type="scientific">Eutrema salsugineum</name>
    <name type="common">Saltwater cress</name>
    <name type="synonym">Sisymbrium salsugineum</name>
    <dbReference type="NCBI Taxonomy" id="72664"/>
    <lineage>
        <taxon>Eukaryota</taxon>
        <taxon>Viridiplantae</taxon>
        <taxon>Streptophyta</taxon>
        <taxon>Embryophyta</taxon>
        <taxon>Tracheophyta</taxon>
        <taxon>Spermatophyta</taxon>
        <taxon>Magnoliopsida</taxon>
        <taxon>eudicotyledons</taxon>
        <taxon>Gunneridae</taxon>
        <taxon>Pentapetalae</taxon>
        <taxon>rosids</taxon>
        <taxon>malvids</taxon>
        <taxon>Brassicales</taxon>
        <taxon>Brassicaceae</taxon>
        <taxon>Eutremeae</taxon>
        <taxon>Eutrema</taxon>
    </lineage>
</organism>
<evidence type="ECO:0000313" key="3">
    <source>
        <dbReference type="Proteomes" id="UP000030689"/>
    </source>
</evidence>
<accession>V4LYU1</accession>
<dbReference type="PROSITE" id="PS50088">
    <property type="entry name" value="ANK_REPEAT"/>
    <property type="match status" value="1"/>
</dbReference>
<dbReference type="AlphaFoldDB" id="V4LYU1"/>
<sequence>MLCQIGPLESISYLIESGADAKMEDEKGKTVLYHAVTSSHTDEATQIGIVDRLMEAGADAKLPTHAGLKRPHETAIYARVKDHLVRKAWHSPWQADR</sequence>
<dbReference type="Gramene" id="ESQ49004">
    <property type="protein sequence ID" value="ESQ49004"/>
    <property type="gene ID" value="EUTSA_v10021827mg"/>
</dbReference>
<evidence type="ECO:0000256" key="1">
    <source>
        <dbReference type="PROSITE-ProRule" id="PRU00023"/>
    </source>
</evidence>
<gene>
    <name evidence="2" type="ORF">EUTSA_v10021827mg</name>
</gene>
<dbReference type="EMBL" id="KI517408">
    <property type="protein sequence ID" value="ESQ49004.1"/>
    <property type="molecule type" value="Genomic_DNA"/>
</dbReference>
<dbReference type="Gene3D" id="1.25.40.20">
    <property type="entry name" value="Ankyrin repeat-containing domain"/>
    <property type="match status" value="1"/>
</dbReference>
<feature type="repeat" description="ANK" evidence="1">
    <location>
        <begin position="27"/>
        <end position="65"/>
    </location>
</feature>
<dbReference type="KEGG" id="eus:EUTSA_v10021827mg"/>
<evidence type="ECO:0000313" key="2">
    <source>
        <dbReference type="EMBL" id="ESQ49004.1"/>
    </source>
</evidence>
<dbReference type="SUPFAM" id="SSF48403">
    <property type="entry name" value="Ankyrin repeat"/>
    <property type="match status" value="1"/>
</dbReference>
<dbReference type="InterPro" id="IPR036770">
    <property type="entry name" value="Ankyrin_rpt-contain_sf"/>
</dbReference>